<dbReference type="KEGG" id="msg:MSMEI_4211"/>
<organism evidence="2 3">
    <name type="scientific">Mycolicibacterium smegmatis (strain ATCC 700084 / mc(2)155)</name>
    <name type="common">Mycobacterium smegmatis</name>
    <dbReference type="NCBI Taxonomy" id="246196"/>
    <lineage>
        <taxon>Bacteria</taxon>
        <taxon>Bacillati</taxon>
        <taxon>Actinomycetota</taxon>
        <taxon>Actinomycetes</taxon>
        <taxon>Mycobacteriales</taxon>
        <taxon>Mycobacteriaceae</taxon>
        <taxon>Mycolicibacterium</taxon>
    </lineage>
</organism>
<protein>
    <submittedName>
        <fullName evidence="2">Uncharacterized protein</fullName>
    </submittedName>
</protein>
<evidence type="ECO:0000313" key="2">
    <source>
        <dbReference type="EMBL" id="AFP40668.1"/>
    </source>
</evidence>
<gene>
    <name evidence="2" type="ordered locus">MSMEI_4211</name>
</gene>
<feature type="compositionally biased region" description="Basic and acidic residues" evidence="1">
    <location>
        <begin position="1"/>
        <end position="11"/>
    </location>
</feature>
<proteinExistence type="predicted"/>
<dbReference type="EMBL" id="CP001663">
    <property type="protein sequence ID" value="AFP40668.1"/>
    <property type="molecule type" value="Genomic_DNA"/>
</dbReference>
<evidence type="ECO:0000313" key="3">
    <source>
        <dbReference type="Proteomes" id="UP000006158"/>
    </source>
</evidence>
<dbReference type="AlphaFoldDB" id="I7FPM3"/>
<reference evidence="2 3" key="2">
    <citation type="journal article" date="2009" name="Genome Res.">
        <title>Ortho-proteogenomics: multiple proteomes investigation through orthology and a new MS-based protocol.</title>
        <authorList>
            <person name="Gallien S."/>
            <person name="Perrodou E."/>
            <person name="Carapito C."/>
            <person name="Deshayes C."/>
            <person name="Reyrat J.M."/>
            <person name="Van Dorsselaer A."/>
            <person name="Poch O."/>
            <person name="Schaeffer C."/>
            <person name="Lecompte O."/>
        </authorList>
    </citation>
    <scope>NUCLEOTIDE SEQUENCE [LARGE SCALE GENOMIC DNA]</scope>
    <source>
        <strain evidence="3">ATCC 700084 / mc(2)155</strain>
    </source>
</reference>
<sequence length="84" mass="8705">MTSPRIGEHQVGEIPTGDPRGRPRNHGSVSPASRRKHLGSVSQGAPPAHTRPGPPRWAAPGVAVPAPSISLPPQAFYRTSSASA</sequence>
<dbReference type="Proteomes" id="UP000006158">
    <property type="component" value="Chromosome"/>
</dbReference>
<name>I7FPM3_MYCS2</name>
<evidence type="ECO:0000256" key="1">
    <source>
        <dbReference type="SAM" id="MobiDB-lite"/>
    </source>
</evidence>
<reference evidence="2 3" key="1">
    <citation type="journal article" date="2007" name="Genome Biol.">
        <title>Interrupted coding sequences in Mycobacterium smegmatis: authentic mutations or sequencing errors?</title>
        <authorList>
            <person name="Deshayes C."/>
            <person name="Perrodou E."/>
            <person name="Gallien S."/>
            <person name="Euphrasie D."/>
            <person name="Schaeffer C."/>
            <person name="Van-Dorsselaer A."/>
            <person name="Poch O."/>
            <person name="Lecompte O."/>
            <person name="Reyrat J.M."/>
        </authorList>
    </citation>
    <scope>NUCLEOTIDE SEQUENCE [LARGE SCALE GENOMIC DNA]</scope>
    <source>
        <strain evidence="3">ATCC 700084 / mc(2)155</strain>
    </source>
</reference>
<accession>I7FPM3</accession>
<feature type="region of interest" description="Disordered" evidence="1">
    <location>
        <begin position="1"/>
        <end position="84"/>
    </location>
</feature>